<keyword evidence="2" id="KW-1185">Reference proteome</keyword>
<organism evidence="1 2">
    <name type="scientific">Acetobacter fallax</name>
    <dbReference type="NCBI Taxonomy" id="1737473"/>
    <lineage>
        <taxon>Bacteria</taxon>
        <taxon>Pseudomonadati</taxon>
        <taxon>Pseudomonadota</taxon>
        <taxon>Alphaproteobacteria</taxon>
        <taxon>Acetobacterales</taxon>
        <taxon>Acetobacteraceae</taxon>
        <taxon>Acetobacter</taxon>
    </lineage>
</organism>
<protein>
    <submittedName>
        <fullName evidence="1">Uncharacterized protein</fullName>
    </submittedName>
</protein>
<dbReference type="EMBL" id="WOSW01000026">
    <property type="protein sequence ID" value="NHO33360.1"/>
    <property type="molecule type" value="Genomic_DNA"/>
</dbReference>
<proteinExistence type="predicted"/>
<evidence type="ECO:0000313" key="1">
    <source>
        <dbReference type="EMBL" id="NHO33360.1"/>
    </source>
</evidence>
<dbReference type="Proteomes" id="UP000615326">
    <property type="component" value="Unassembled WGS sequence"/>
</dbReference>
<evidence type="ECO:0000313" key="2">
    <source>
        <dbReference type="Proteomes" id="UP000615326"/>
    </source>
</evidence>
<dbReference type="RefSeq" id="WP_173577882.1">
    <property type="nucleotide sequence ID" value="NZ_WOSW01000026.1"/>
</dbReference>
<accession>A0ABX0KG10</accession>
<name>A0ABX0KG10_9PROT</name>
<reference evidence="1 2" key="1">
    <citation type="journal article" date="2020" name="Int. J. Syst. Evol. Microbiol.">
        <title>Novel acetic acid bacteria from cider fermentations: Acetobacter conturbans sp. nov. and Acetobacter fallax sp. nov.</title>
        <authorList>
            <person name="Sombolestani A.S."/>
            <person name="Cleenwerck I."/>
            <person name="Cnockaert M."/>
            <person name="Borremans W."/>
            <person name="Wieme A.D."/>
            <person name="De Vuyst L."/>
            <person name="Vandamme P."/>
        </authorList>
    </citation>
    <scope>NUCLEOTIDE SEQUENCE [LARGE SCALE GENOMIC DNA]</scope>
    <source>
        <strain evidence="1 2">LMG 1637</strain>
    </source>
</reference>
<gene>
    <name evidence="1" type="ORF">GOB84_12445</name>
</gene>
<sequence>MSEHAIDIAPSLITTAAWLVPCLSLARQAAPPLRLSPSFRRRQGYRSRAATVATTHDKKAPP</sequence>
<comment type="caution">
    <text evidence="1">The sequence shown here is derived from an EMBL/GenBank/DDBJ whole genome shotgun (WGS) entry which is preliminary data.</text>
</comment>